<feature type="binding site" evidence="5 7">
    <location>
        <position position="152"/>
    </location>
    <ligand>
        <name>substrate</name>
    </ligand>
</feature>
<dbReference type="EC" id="1.1.1.37" evidence="5"/>
<dbReference type="SUPFAM" id="SSF56327">
    <property type="entry name" value="LDH C-terminal domain-like"/>
    <property type="match status" value="1"/>
</dbReference>
<dbReference type="NCBIfam" id="NF004863">
    <property type="entry name" value="PRK06223.1"/>
    <property type="match status" value="1"/>
</dbReference>
<evidence type="ECO:0000313" key="12">
    <source>
        <dbReference type="Proteomes" id="UP000464468"/>
    </source>
</evidence>
<sequence length="321" mass="33617">MGRHKIALIGAGNIGGTLAHLALTRDLGDVVLFDVVDGIPQGKALDLNQCGPIEAREGALKGTNDYADIAGADVCIVTAGVARKPGMSRDDLLGINLKVMKAVGEGIKAHAPNAFVICITNPLDAMVWALREFSGLPHNKVVGMAGVLDSARFRHFLAEEFGVAKQDVTAFVLGGHGDTMVPVVEYSTVAGIPIPDLIKMGWSTQERIDAIVQRTRSGGGEIVGLLKTGSAFYAPATSGIEMAEAYLKDQKRLLPCAAYLDGQYGQDGLYVGVPVIIGAGGVEKIVEIQLSGEAKANLQVSVDAVKELVAACQNIDESLKG</sequence>
<feature type="binding site" evidence="5 7">
    <location>
        <position position="83"/>
    </location>
    <ligand>
        <name>substrate</name>
    </ligand>
</feature>
<dbReference type="Gene3D" id="3.90.110.10">
    <property type="entry name" value="Lactate dehydrogenase/glycoside hydrolase, family 4, C-terminal"/>
    <property type="match status" value="1"/>
</dbReference>
<dbReference type="PIRSF" id="PIRSF000102">
    <property type="entry name" value="Lac_mal_DH"/>
    <property type="match status" value="1"/>
</dbReference>
<dbReference type="Gene3D" id="3.40.50.720">
    <property type="entry name" value="NAD(P)-binding Rossmann-like Domain"/>
    <property type="match status" value="1"/>
</dbReference>
<dbReference type="PANTHER" id="PTHR43128:SF16">
    <property type="entry name" value="L-LACTATE DEHYDROGENASE"/>
    <property type="match status" value="1"/>
</dbReference>
<dbReference type="Pfam" id="PF00056">
    <property type="entry name" value="Ldh_1_N"/>
    <property type="match status" value="1"/>
</dbReference>
<keyword evidence="3 5" id="KW-0560">Oxidoreductase</keyword>
<dbReference type="HAMAP" id="MF_00487">
    <property type="entry name" value="Malate_dehydrog_3"/>
    <property type="match status" value="1"/>
</dbReference>
<evidence type="ECO:0000256" key="2">
    <source>
        <dbReference type="ARBA" id="ARBA00022532"/>
    </source>
</evidence>
<dbReference type="SUPFAM" id="SSF51735">
    <property type="entry name" value="NAD(P)-binding Rossmann-fold domains"/>
    <property type="match status" value="1"/>
</dbReference>
<reference evidence="11 12" key="1">
    <citation type="submission" date="2020-01" db="EMBL/GenBank/DDBJ databases">
        <title>Sphingomonas sp. C33 whole genome sequece.</title>
        <authorList>
            <person name="Park C."/>
        </authorList>
    </citation>
    <scope>NUCLEOTIDE SEQUENCE [LARGE SCALE GENOMIC DNA]</scope>
    <source>
        <strain evidence="11 12">C33</strain>
    </source>
</reference>
<dbReference type="InterPro" id="IPR011275">
    <property type="entry name" value="Malate_DH_type3"/>
</dbReference>
<gene>
    <name evidence="5 11" type="primary">mdh</name>
    <name evidence="11" type="ORF">GVO57_07900</name>
</gene>
<dbReference type="NCBIfam" id="TIGR01763">
    <property type="entry name" value="MalateDH_bact"/>
    <property type="match status" value="1"/>
</dbReference>
<feature type="binding site" evidence="5 8">
    <location>
        <begin position="10"/>
        <end position="15"/>
    </location>
    <ligand>
        <name>NAD(+)</name>
        <dbReference type="ChEBI" id="CHEBI:57540"/>
    </ligand>
</feature>
<evidence type="ECO:0000256" key="6">
    <source>
        <dbReference type="PIRSR" id="PIRSR000102-1"/>
    </source>
</evidence>
<feature type="binding site" evidence="5 8">
    <location>
        <position position="34"/>
    </location>
    <ligand>
        <name>NAD(+)</name>
        <dbReference type="ChEBI" id="CHEBI:57540"/>
    </ligand>
</feature>
<evidence type="ECO:0000256" key="7">
    <source>
        <dbReference type="PIRSR" id="PIRSR000102-2"/>
    </source>
</evidence>
<keyword evidence="4 5" id="KW-0520">NAD</keyword>
<evidence type="ECO:0000256" key="3">
    <source>
        <dbReference type="ARBA" id="ARBA00023002"/>
    </source>
</evidence>
<evidence type="ECO:0000259" key="9">
    <source>
        <dbReference type="Pfam" id="PF00056"/>
    </source>
</evidence>
<evidence type="ECO:0000313" key="11">
    <source>
        <dbReference type="EMBL" id="QHL90770.1"/>
    </source>
</evidence>
<dbReference type="GO" id="GO:0004459">
    <property type="term" value="F:L-lactate dehydrogenase (NAD+) activity"/>
    <property type="evidence" value="ECO:0007669"/>
    <property type="project" value="TreeGrafter"/>
</dbReference>
<evidence type="ECO:0000256" key="1">
    <source>
        <dbReference type="ARBA" id="ARBA00003966"/>
    </source>
</evidence>
<organism evidence="11 12">
    <name type="scientific">Sphingomonas changnyeongensis</name>
    <dbReference type="NCBI Taxonomy" id="2698679"/>
    <lineage>
        <taxon>Bacteria</taxon>
        <taxon>Pseudomonadati</taxon>
        <taxon>Pseudomonadota</taxon>
        <taxon>Alphaproteobacteria</taxon>
        <taxon>Sphingomonadales</taxon>
        <taxon>Sphingomonadaceae</taxon>
        <taxon>Sphingomonas</taxon>
    </lineage>
</organism>
<dbReference type="InterPro" id="IPR036291">
    <property type="entry name" value="NAD(P)-bd_dom_sf"/>
</dbReference>
<feature type="binding site" evidence="5 7">
    <location>
        <position position="121"/>
    </location>
    <ligand>
        <name>substrate</name>
    </ligand>
</feature>
<dbReference type="PANTHER" id="PTHR43128">
    <property type="entry name" value="L-2-HYDROXYCARBOXYLATE DEHYDROGENASE (NAD(P)(+))"/>
    <property type="match status" value="1"/>
</dbReference>
<dbReference type="Proteomes" id="UP000464468">
    <property type="component" value="Chromosome"/>
</dbReference>
<dbReference type="KEGG" id="schy:GVO57_07900"/>
<dbReference type="GO" id="GO:0006089">
    <property type="term" value="P:lactate metabolic process"/>
    <property type="evidence" value="ECO:0007669"/>
    <property type="project" value="TreeGrafter"/>
</dbReference>
<protein>
    <recommendedName>
        <fullName evidence="5">Malate dehydrogenase</fullName>
        <ecNumber evidence="5">1.1.1.37</ecNumber>
    </recommendedName>
</protein>
<proteinExistence type="inferred from homology"/>
<dbReference type="AlphaFoldDB" id="A0A7Z2NVY8"/>
<dbReference type="InterPro" id="IPR001236">
    <property type="entry name" value="Lactate/malate_DH_N"/>
</dbReference>
<dbReference type="FunFam" id="3.90.110.10:FF:000004">
    <property type="entry name" value="Malate dehydrogenase"/>
    <property type="match status" value="1"/>
</dbReference>
<feature type="active site" description="Proton acceptor" evidence="5 6">
    <location>
        <position position="176"/>
    </location>
</feature>
<dbReference type="InterPro" id="IPR001557">
    <property type="entry name" value="L-lactate/malate_DH"/>
</dbReference>
<evidence type="ECO:0000256" key="5">
    <source>
        <dbReference type="HAMAP-Rule" id="MF_00487"/>
    </source>
</evidence>
<evidence type="ECO:0000259" key="10">
    <source>
        <dbReference type="Pfam" id="PF02866"/>
    </source>
</evidence>
<dbReference type="GO" id="GO:0006099">
    <property type="term" value="P:tricarboxylic acid cycle"/>
    <property type="evidence" value="ECO:0007669"/>
    <property type="project" value="UniProtKB-UniRule"/>
</dbReference>
<feature type="domain" description="Lactate/malate dehydrogenase C-terminal" evidence="10">
    <location>
        <begin position="148"/>
        <end position="307"/>
    </location>
</feature>
<dbReference type="GO" id="GO:0030060">
    <property type="term" value="F:L-malate dehydrogenase (NAD+) activity"/>
    <property type="evidence" value="ECO:0007669"/>
    <property type="project" value="UniProtKB-UniRule"/>
</dbReference>
<dbReference type="Pfam" id="PF02866">
    <property type="entry name" value="Ldh_1_C"/>
    <property type="match status" value="1"/>
</dbReference>
<comment type="similarity">
    <text evidence="5">Belongs to the LDH/MDH superfamily. MDH type 3 family.</text>
</comment>
<evidence type="ECO:0000256" key="4">
    <source>
        <dbReference type="ARBA" id="ARBA00023027"/>
    </source>
</evidence>
<evidence type="ECO:0000256" key="8">
    <source>
        <dbReference type="PIRSR" id="PIRSR000102-3"/>
    </source>
</evidence>
<keyword evidence="2 5" id="KW-0816">Tricarboxylic acid cycle</keyword>
<dbReference type="FunFam" id="3.40.50.720:FF:000018">
    <property type="entry name" value="Malate dehydrogenase"/>
    <property type="match status" value="1"/>
</dbReference>
<comment type="function">
    <text evidence="1 5">Catalyzes the reversible oxidation of malate to oxaloacetate.</text>
</comment>
<dbReference type="InterPro" id="IPR015955">
    <property type="entry name" value="Lactate_DH/Glyco_Ohase_4_C"/>
</dbReference>
<dbReference type="CDD" id="cd01339">
    <property type="entry name" value="LDH-like_MDH"/>
    <property type="match status" value="1"/>
</dbReference>
<feature type="binding site" evidence="5 8">
    <location>
        <begin position="119"/>
        <end position="121"/>
    </location>
    <ligand>
        <name>NAD(+)</name>
        <dbReference type="ChEBI" id="CHEBI:57540"/>
    </ligand>
</feature>
<feature type="domain" description="Lactate/malate dehydrogenase N-terminal" evidence="9">
    <location>
        <begin position="5"/>
        <end position="143"/>
    </location>
</feature>
<dbReference type="PRINTS" id="PR00086">
    <property type="entry name" value="LLDHDRGNASE"/>
</dbReference>
<name>A0A7Z2NVY8_9SPHN</name>
<comment type="catalytic activity">
    <reaction evidence="5">
        <text>(S)-malate + NAD(+) = oxaloacetate + NADH + H(+)</text>
        <dbReference type="Rhea" id="RHEA:21432"/>
        <dbReference type="ChEBI" id="CHEBI:15378"/>
        <dbReference type="ChEBI" id="CHEBI:15589"/>
        <dbReference type="ChEBI" id="CHEBI:16452"/>
        <dbReference type="ChEBI" id="CHEBI:57540"/>
        <dbReference type="ChEBI" id="CHEBI:57945"/>
        <dbReference type="EC" id="1.1.1.37"/>
    </reaction>
</comment>
<dbReference type="InterPro" id="IPR022383">
    <property type="entry name" value="Lactate/malate_DH_C"/>
</dbReference>
<keyword evidence="12" id="KW-1185">Reference proteome</keyword>
<feature type="binding site" evidence="5 8">
    <location>
        <position position="96"/>
    </location>
    <ligand>
        <name>NAD(+)</name>
        <dbReference type="ChEBI" id="CHEBI:57540"/>
    </ligand>
</feature>
<dbReference type="EMBL" id="CP047895">
    <property type="protein sequence ID" value="QHL90770.1"/>
    <property type="molecule type" value="Genomic_DNA"/>
</dbReference>
<accession>A0A7Z2NVY8</accession>
<dbReference type="RefSeq" id="WP_160592697.1">
    <property type="nucleotide sequence ID" value="NZ_CP047895.1"/>
</dbReference>
<feature type="binding site" evidence="5 7">
    <location>
        <position position="89"/>
    </location>
    <ligand>
        <name>substrate</name>
    </ligand>
</feature>